<dbReference type="InterPro" id="IPR036611">
    <property type="entry name" value="Trigger_fac_ribosome-bd_sf"/>
</dbReference>
<dbReference type="FunFam" id="3.30.70.1050:FF:000004">
    <property type="entry name" value="Trigger factor"/>
    <property type="match status" value="1"/>
</dbReference>
<dbReference type="PANTHER" id="PTHR30560">
    <property type="entry name" value="TRIGGER FACTOR CHAPERONE AND PEPTIDYL-PROLYL CIS/TRANS ISOMERASE"/>
    <property type="match status" value="1"/>
</dbReference>
<dbReference type="GO" id="GO:0003755">
    <property type="term" value="F:peptidyl-prolyl cis-trans isomerase activity"/>
    <property type="evidence" value="ECO:0007669"/>
    <property type="project" value="UniProtKB-KW"/>
</dbReference>
<gene>
    <name evidence="8" type="ORF">V8G54_023508</name>
</gene>
<dbReference type="EMBL" id="CP144694">
    <property type="protein sequence ID" value="WVZ02702.1"/>
    <property type="molecule type" value="Genomic_DNA"/>
</dbReference>
<keyword evidence="6" id="KW-0413">Isomerase</keyword>
<accession>A0AAQ3RQD3</accession>
<comment type="function">
    <text evidence="7">Involved in protein export. Acts as a chaperone by maintaining the newly synthesized protein in an open conformation. Functions as a peptidyl-prolyl cis-trans isomerase.</text>
</comment>
<keyword evidence="5" id="KW-0143">Chaperone</keyword>
<dbReference type="GO" id="GO:0044183">
    <property type="term" value="F:protein folding chaperone"/>
    <property type="evidence" value="ECO:0007669"/>
    <property type="project" value="TreeGrafter"/>
</dbReference>
<dbReference type="Proteomes" id="UP001374535">
    <property type="component" value="Chromosome 7"/>
</dbReference>
<dbReference type="PANTHER" id="PTHR30560:SF4">
    <property type="entry name" value="OS01G0894700 PROTEIN"/>
    <property type="match status" value="1"/>
</dbReference>
<proteinExistence type="inferred from homology"/>
<organism evidence="8 9">
    <name type="scientific">Vigna mungo</name>
    <name type="common">Black gram</name>
    <name type="synonym">Phaseolus mungo</name>
    <dbReference type="NCBI Taxonomy" id="3915"/>
    <lineage>
        <taxon>Eukaryota</taxon>
        <taxon>Viridiplantae</taxon>
        <taxon>Streptophyta</taxon>
        <taxon>Embryophyta</taxon>
        <taxon>Tracheophyta</taxon>
        <taxon>Spermatophyta</taxon>
        <taxon>Magnoliopsida</taxon>
        <taxon>eudicotyledons</taxon>
        <taxon>Gunneridae</taxon>
        <taxon>Pentapetalae</taxon>
        <taxon>rosids</taxon>
        <taxon>fabids</taxon>
        <taxon>Fabales</taxon>
        <taxon>Fabaceae</taxon>
        <taxon>Papilionoideae</taxon>
        <taxon>50 kb inversion clade</taxon>
        <taxon>NPAAA clade</taxon>
        <taxon>indigoferoid/millettioid clade</taxon>
        <taxon>Phaseoleae</taxon>
        <taxon>Vigna</taxon>
    </lineage>
</organism>
<evidence type="ECO:0000313" key="8">
    <source>
        <dbReference type="EMBL" id="WVZ02702.1"/>
    </source>
</evidence>
<sequence length="266" mass="29708">MNMNMNMNMNMTMASKSNSTIFGVPSFTTCPFSTTGTRTCCIHVLAIPNEKTRDTVSLGLSLIKRRSPIETTLGYLNAPISALNSGLEASITDSNELSAVLTNAKIVLDSEDENKIQLRVDLTGDQTQKVFDRIVTNLGRTAPPVPGFRMQKGGKNQEAALLIKIDTIPKDFLLQMLGEERVIKFAIQEILNSTMADYVKKASDFYQIIYVGVMNMNLFSHLMIQYQENMDEKNWKINTTQSAEQLKKSFTPGNDFGFNVILEPEN</sequence>
<evidence type="ECO:0000256" key="6">
    <source>
        <dbReference type="ARBA" id="ARBA00023235"/>
    </source>
</evidence>
<dbReference type="GO" id="GO:0043335">
    <property type="term" value="P:protein unfolding"/>
    <property type="evidence" value="ECO:0007669"/>
    <property type="project" value="TreeGrafter"/>
</dbReference>
<evidence type="ECO:0000256" key="1">
    <source>
        <dbReference type="ARBA" id="ARBA00000971"/>
    </source>
</evidence>
<dbReference type="InterPro" id="IPR005215">
    <property type="entry name" value="Trig_fac"/>
</dbReference>
<dbReference type="Gene3D" id="3.30.70.1050">
    <property type="entry name" value="Trigger factor ribosome-binding domain"/>
    <property type="match status" value="1"/>
</dbReference>
<dbReference type="GO" id="GO:0015031">
    <property type="term" value="P:protein transport"/>
    <property type="evidence" value="ECO:0007669"/>
    <property type="project" value="InterPro"/>
</dbReference>
<keyword evidence="4" id="KW-0697">Rotamase</keyword>
<evidence type="ECO:0000256" key="7">
    <source>
        <dbReference type="ARBA" id="ARBA00024849"/>
    </source>
</evidence>
<name>A0AAQ3RQD3_VIGMU</name>
<comment type="catalytic activity">
    <reaction evidence="1">
        <text>[protein]-peptidylproline (omega=180) = [protein]-peptidylproline (omega=0)</text>
        <dbReference type="Rhea" id="RHEA:16237"/>
        <dbReference type="Rhea" id="RHEA-COMP:10747"/>
        <dbReference type="Rhea" id="RHEA-COMP:10748"/>
        <dbReference type="ChEBI" id="CHEBI:83833"/>
        <dbReference type="ChEBI" id="CHEBI:83834"/>
        <dbReference type="EC" id="5.2.1.8"/>
    </reaction>
</comment>
<evidence type="ECO:0000256" key="5">
    <source>
        <dbReference type="ARBA" id="ARBA00023186"/>
    </source>
</evidence>
<dbReference type="SUPFAM" id="SSF102735">
    <property type="entry name" value="Trigger factor ribosome-binding domain"/>
    <property type="match status" value="1"/>
</dbReference>
<keyword evidence="9" id="KW-1185">Reference proteome</keyword>
<dbReference type="EC" id="5.2.1.8" evidence="3"/>
<comment type="similarity">
    <text evidence="2">Belongs to the FKBP-type PPIase family. Tig subfamily.</text>
</comment>
<dbReference type="GO" id="GO:0051083">
    <property type="term" value="P:'de novo' cotranslational protein folding"/>
    <property type="evidence" value="ECO:0007669"/>
    <property type="project" value="TreeGrafter"/>
</dbReference>
<evidence type="ECO:0000256" key="3">
    <source>
        <dbReference type="ARBA" id="ARBA00013194"/>
    </source>
</evidence>
<evidence type="ECO:0000313" key="9">
    <source>
        <dbReference type="Proteomes" id="UP001374535"/>
    </source>
</evidence>
<protein>
    <recommendedName>
        <fullName evidence="3">peptidylprolyl isomerase</fullName>
        <ecNumber evidence="3">5.2.1.8</ecNumber>
    </recommendedName>
</protein>
<dbReference type="GO" id="GO:0043022">
    <property type="term" value="F:ribosome binding"/>
    <property type="evidence" value="ECO:0007669"/>
    <property type="project" value="TreeGrafter"/>
</dbReference>
<dbReference type="AlphaFoldDB" id="A0AAQ3RQD3"/>
<evidence type="ECO:0000256" key="4">
    <source>
        <dbReference type="ARBA" id="ARBA00023110"/>
    </source>
</evidence>
<reference evidence="8 9" key="1">
    <citation type="journal article" date="2023" name="Life. Sci Alliance">
        <title>Evolutionary insights into 3D genome organization and epigenetic landscape of Vigna mungo.</title>
        <authorList>
            <person name="Junaid A."/>
            <person name="Singh B."/>
            <person name="Bhatia S."/>
        </authorList>
    </citation>
    <scope>NUCLEOTIDE SEQUENCE [LARGE SCALE GENOMIC DNA]</scope>
    <source>
        <strain evidence="8">Urdbean</strain>
    </source>
</reference>
<evidence type="ECO:0000256" key="2">
    <source>
        <dbReference type="ARBA" id="ARBA00005464"/>
    </source>
</evidence>